<evidence type="ECO:0000256" key="8">
    <source>
        <dbReference type="RuleBase" id="RU363032"/>
    </source>
</evidence>
<evidence type="ECO:0000256" key="3">
    <source>
        <dbReference type="ARBA" id="ARBA00022448"/>
    </source>
</evidence>
<feature type="domain" description="ABC transmembrane type-1" evidence="9">
    <location>
        <begin position="70"/>
        <end position="276"/>
    </location>
</feature>
<evidence type="ECO:0000256" key="2">
    <source>
        <dbReference type="ARBA" id="ARBA00007069"/>
    </source>
</evidence>
<dbReference type="EMBL" id="AYZO01000028">
    <property type="protein sequence ID" value="KRN10649.1"/>
    <property type="molecule type" value="Genomic_DNA"/>
</dbReference>
<dbReference type="CDD" id="cd06261">
    <property type="entry name" value="TM_PBP2"/>
    <property type="match status" value="1"/>
</dbReference>
<dbReference type="PROSITE" id="PS50928">
    <property type="entry name" value="ABC_TM1"/>
    <property type="match status" value="1"/>
</dbReference>
<comment type="caution">
    <text evidence="10">The sequence shown here is derived from an EMBL/GenBank/DDBJ whole genome shotgun (WGS) entry which is preliminary data.</text>
</comment>
<keyword evidence="7 8" id="KW-0472">Membrane</keyword>
<name>A0ABR5PVS0_9LACO</name>
<dbReference type="InterPro" id="IPR000515">
    <property type="entry name" value="MetI-like"/>
</dbReference>
<accession>A0ABR5PVS0</accession>
<keyword evidence="3 8" id="KW-0813">Transport</keyword>
<organism evidence="10 11">
    <name type="scientific">Lactobacillus gigeriorum DSM 23908 = CRBIP 24.85</name>
    <dbReference type="NCBI Taxonomy" id="1423751"/>
    <lineage>
        <taxon>Bacteria</taxon>
        <taxon>Bacillati</taxon>
        <taxon>Bacillota</taxon>
        <taxon>Bacilli</taxon>
        <taxon>Lactobacillales</taxon>
        <taxon>Lactobacillaceae</taxon>
        <taxon>Lactobacillus</taxon>
    </lineage>
</organism>
<feature type="transmembrane region" description="Helical" evidence="8">
    <location>
        <begin position="108"/>
        <end position="130"/>
    </location>
</feature>
<dbReference type="SUPFAM" id="SSF161098">
    <property type="entry name" value="MetI-like"/>
    <property type="match status" value="1"/>
</dbReference>
<feature type="transmembrane region" description="Helical" evidence="8">
    <location>
        <begin position="208"/>
        <end position="227"/>
    </location>
</feature>
<evidence type="ECO:0000256" key="6">
    <source>
        <dbReference type="ARBA" id="ARBA00022989"/>
    </source>
</evidence>
<feature type="transmembrane region" description="Helical" evidence="8">
    <location>
        <begin position="150"/>
        <end position="171"/>
    </location>
</feature>
<keyword evidence="5 8" id="KW-0812">Transmembrane</keyword>
<keyword evidence="4" id="KW-1003">Cell membrane</keyword>
<keyword evidence="6 8" id="KW-1133">Transmembrane helix</keyword>
<dbReference type="PANTHER" id="PTHR42929">
    <property type="entry name" value="INNER MEMBRANE ABC TRANSPORTER PERMEASE PROTEIN YDCU-RELATED-RELATED"/>
    <property type="match status" value="1"/>
</dbReference>
<evidence type="ECO:0000259" key="9">
    <source>
        <dbReference type="PROSITE" id="PS50928"/>
    </source>
</evidence>
<gene>
    <name evidence="10" type="ORF">FC38_GL000943</name>
</gene>
<dbReference type="Gene3D" id="1.10.3720.10">
    <property type="entry name" value="MetI-like"/>
    <property type="match status" value="1"/>
</dbReference>
<evidence type="ECO:0000256" key="1">
    <source>
        <dbReference type="ARBA" id="ARBA00004651"/>
    </source>
</evidence>
<dbReference type="Pfam" id="PF00528">
    <property type="entry name" value="BPD_transp_1"/>
    <property type="match status" value="1"/>
</dbReference>
<dbReference type="InterPro" id="IPR035906">
    <property type="entry name" value="MetI-like_sf"/>
</dbReference>
<dbReference type="Proteomes" id="UP000051521">
    <property type="component" value="Unassembled WGS sequence"/>
</dbReference>
<evidence type="ECO:0000313" key="10">
    <source>
        <dbReference type="EMBL" id="KRN10649.1"/>
    </source>
</evidence>
<proteinExistence type="inferred from homology"/>
<dbReference type="PANTHER" id="PTHR42929:SF5">
    <property type="entry name" value="ABC TRANSPORTER PERMEASE PROTEIN"/>
    <property type="match status" value="1"/>
</dbReference>
<protein>
    <recommendedName>
        <fullName evidence="9">ABC transmembrane type-1 domain-containing protein</fullName>
    </recommendedName>
</protein>
<evidence type="ECO:0000256" key="5">
    <source>
        <dbReference type="ARBA" id="ARBA00022692"/>
    </source>
</evidence>
<evidence type="ECO:0000256" key="4">
    <source>
        <dbReference type="ARBA" id="ARBA00022475"/>
    </source>
</evidence>
<reference evidence="10 11" key="1">
    <citation type="journal article" date="2015" name="Genome Announc.">
        <title>Expanding the biotechnology potential of lactobacilli through comparative genomics of 213 strains and associated genera.</title>
        <authorList>
            <person name="Sun Z."/>
            <person name="Harris H.M."/>
            <person name="McCann A."/>
            <person name="Guo C."/>
            <person name="Argimon S."/>
            <person name="Zhang W."/>
            <person name="Yang X."/>
            <person name="Jeffery I.B."/>
            <person name="Cooney J.C."/>
            <person name="Kagawa T.F."/>
            <person name="Liu W."/>
            <person name="Song Y."/>
            <person name="Salvetti E."/>
            <person name="Wrobel A."/>
            <person name="Rasinkangas P."/>
            <person name="Parkhill J."/>
            <person name="Rea M.C."/>
            <person name="O'Sullivan O."/>
            <person name="Ritari J."/>
            <person name="Douillard F.P."/>
            <person name="Paul Ross R."/>
            <person name="Yang R."/>
            <person name="Briner A.E."/>
            <person name="Felis G.E."/>
            <person name="de Vos W.M."/>
            <person name="Barrangou R."/>
            <person name="Klaenhammer T.R."/>
            <person name="Caufield P.W."/>
            <person name="Cui Y."/>
            <person name="Zhang H."/>
            <person name="O'Toole P.W."/>
        </authorList>
    </citation>
    <scope>NUCLEOTIDE SEQUENCE [LARGE SCALE GENOMIC DNA]</scope>
    <source>
        <strain evidence="10 11">DSM 23908</strain>
    </source>
</reference>
<keyword evidence="11" id="KW-1185">Reference proteome</keyword>
<evidence type="ECO:0000313" key="11">
    <source>
        <dbReference type="Proteomes" id="UP000051521"/>
    </source>
</evidence>
<comment type="subcellular location">
    <subcellularLocation>
        <location evidence="1 8">Cell membrane</location>
        <topology evidence="1 8">Multi-pass membrane protein</topology>
    </subcellularLocation>
</comment>
<feature type="transmembrane region" description="Helical" evidence="8">
    <location>
        <begin position="74"/>
        <end position="96"/>
    </location>
</feature>
<sequence>MLKSSKLLVITEVKMNKRAAIYLIVPAFTGVLIFTFFPLIQIAIPTFQNNQSIFSEYIRFLQNTYNVQVISRTFLIAITTVVIVLIMGLPISLWIARQRTNVKQVLSLLILFPMLTNAVVRNFAWIIILGRDGILNKFFMALHIVNHPLSILYTNVSIIIGSVYLFLPIMITSLVGSISELNIEVEEAAAVLGATPLKSFFRILIPQLTPGIFTGCILVFAGTMTAYTTPQILGGNRHLVMSTLIYQQAMTLGNWQSASVIAIVLIIISALSMWIMRRISRLLDRRPSLA</sequence>
<evidence type="ECO:0000256" key="7">
    <source>
        <dbReference type="ARBA" id="ARBA00023136"/>
    </source>
</evidence>
<comment type="similarity">
    <text evidence="2">Belongs to the binding-protein-dependent transport system permease family. CysTW subfamily.</text>
</comment>
<feature type="transmembrane region" description="Helical" evidence="8">
    <location>
        <begin position="255"/>
        <end position="276"/>
    </location>
</feature>
<feature type="transmembrane region" description="Helical" evidence="8">
    <location>
        <begin position="21"/>
        <end position="44"/>
    </location>
</feature>